<gene>
    <name evidence="1" type="ORF">AB3X84_00595</name>
</gene>
<dbReference type="EMBL" id="JBFPKE010000001">
    <property type="protein sequence ID" value="MEX3748490.1"/>
    <property type="molecule type" value="Genomic_DNA"/>
</dbReference>
<protein>
    <submittedName>
        <fullName evidence="1">Glycosyltransferase</fullName>
    </submittedName>
</protein>
<reference evidence="1 2" key="1">
    <citation type="submission" date="2024-07" db="EMBL/GenBank/DDBJ databases">
        <title>A survey of Mimosa microsymbionts across Brazilian biomes reveals a high diversity of Paraburkholderia nodulating endemic species, but also that Cupriavidus is common as a symbiont of widespread species.</title>
        <authorList>
            <person name="Rouws L."/>
            <person name="Barauna A."/>
            <person name="Beukes C."/>
            <person name="Rouws J.R.C."/>
            <person name="De Faria S.M."/>
            <person name="Gross E."/>
            <person name="Bueno Dos Reis Junior F."/>
            <person name="Simon M.F."/>
            <person name="Maluk M."/>
            <person name="Odee D.W."/>
            <person name="Kenicer G."/>
            <person name="Young J.P.W."/>
            <person name="Reis V.M."/>
            <person name="Zilli J."/>
            <person name="James E.K."/>
        </authorList>
    </citation>
    <scope>NUCLEOTIDE SEQUENCE [LARGE SCALE GENOMIC DNA]</scope>
    <source>
        <strain evidence="1 2">BR14375</strain>
    </source>
</reference>
<dbReference type="Pfam" id="PF13692">
    <property type="entry name" value="Glyco_trans_1_4"/>
    <property type="match status" value="1"/>
</dbReference>
<name>A0ABV3W5M8_9BURK</name>
<accession>A0ABV3W5M8</accession>
<dbReference type="PANTHER" id="PTHR45947:SF3">
    <property type="entry name" value="SULFOQUINOVOSYL TRANSFERASE SQD2"/>
    <property type="match status" value="1"/>
</dbReference>
<keyword evidence="2" id="KW-1185">Reference proteome</keyword>
<evidence type="ECO:0000313" key="2">
    <source>
        <dbReference type="Proteomes" id="UP001558535"/>
    </source>
</evidence>
<dbReference type="InterPro" id="IPR050194">
    <property type="entry name" value="Glycosyltransferase_grp1"/>
</dbReference>
<dbReference type="RefSeq" id="WP_310107893.1">
    <property type="nucleotide sequence ID" value="NZ_CP168530.1"/>
</dbReference>
<sequence length="392" mass="43699">MKYSSSITLLMDGNFSRVGAEIYSPHMGYEQFAVRFTQSFDEVRIAARSFPTSKALGKKVTGARTSFLDLGANRGVRALVLGIPRLMHRVYDVVNHADVLLIRFPGNIAMLAMLICKLTRKPFSAEVVADPADYFSDAASRHPLRRIARSVHCWATQHAVHRAKTVRYVTAHSLQQRYPPSRLDRAFGFSDVYLPDEMFEHTSHDEDGGQGGFRIVNVAMMHNESKGHDLLIRAIARLRTDKLDVRLTLIGDGVLREHFQRIAAAEGVADVVHFAGAMDGDEVRRRVAQHALFVLPSFQEGMPRAMLEAMALGIPVVATRVGGIGEVLEEQSLVEPGDLGALCARIQQRATDASFRRREAASHRAIARNFQFSTLQEQYHLYCDELKAASSR</sequence>
<organism evidence="1 2">
    <name type="scientific">Paraburkholderia phenoliruptrix</name>
    <dbReference type="NCBI Taxonomy" id="252970"/>
    <lineage>
        <taxon>Bacteria</taxon>
        <taxon>Pseudomonadati</taxon>
        <taxon>Pseudomonadota</taxon>
        <taxon>Betaproteobacteria</taxon>
        <taxon>Burkholderiales</taxon>
        <taxon>Burkholderiaceae</taxon>
        <taxon>Paraburkholderia</taxon>
    </lineage>
</organism>
<dbReference type="Gene3D" id="3.40.50.2000">
    <property type="entry name" value="Glycogen Phosphorylase B"/>
    <property type="match status" value="2"/>
</dbReference>
<dbReference type="PANTHER" id="PTHR45947">
    <property type="entry name" value="SULFOQUINOVOSYL TRANSFERASE SQD2"/>
    <property type="match status" value="1"/>
</dbReference>
<dbReference type="Proteomes" id="UP001558535">
    <property type="component" value="Unassembled WGS sequence"/>
</dbReference>
<comment type="caution">
    <text evidence="1">The sequence shown here is derived from an EMBL/GenBank/DDBJ whole genome shotgun (WGS) entry which is preliminary data.</text>
</comment>
<dbReference type="SUPFAM" id="SSF53756">
    <property type="entry name" value="UDP-Glycosyltransferase/glycogen phosphorylase"/>
    <property type="match status" value="1"/>
</dbReference>
<proteinExistence type="predicted"/>
<evidence type="ECO:0000313" key="1">
    <source>
        <dbReference type="EMBL" id="MEX3748490.1"/>
    </source>
</evidence>